<evidence type="ECO:0000256" key="1">
    <source>
        <dbReference type="ARBA" id="ARBA00023002"/>
    </source>
</evidence>
<keyword evidence="1" id="KW-0560">Oxidoreductase</keyword>
<dbReference type="GO" id="GO:0016627">
    <property type="term" value="F:oxidoreductase activity, acting on the CH-CH group of donors"/>
    <property type="evidence" value="ECO:0007669"/>
    <property type="project" value="TreeGrafter"/>
</dbReference>
<dbReference type="AlphaFoldDB" id="A0A9X3I6B4"/>
<proteinExistence type="predicted"/>
<dbReference type="PANTHER" id="PTHR35176">
    <property type="entry name" value="HEME OXYGENASE HI_0854-RELATED"/>
    <property type="match status" value="1"/>
</dbReference>
<dbReference type="InterPro" id="IPR019965">
    <property type="entry name" value="PPOX_F420-dep_Rv2061_put"/>
</dbReference>
<dbReference type="InterPro" id="IPR011576">
    <property type="entry name" value="Pyridox_Oxase_N"/>
</dbReference>
<dbReference type="PANTHER" id="PTHR35176:SF11">
    <property type="entry name" value="PYRIDOXAMINE 5'-PHOSPHATE OXIDASE FAMILY PROTEIN"/>
    <property type="match status" value="1"/>
</dbReference>
<dbReference type="InterPro" id="IPR052019">
    <property type="entry name" value="F420H2_bilvrd_red/Heme_oxyg"/>
</dbReference>
<dbReference type="SUPFAM" id="SSF50475">
    <property type="entry name" value="FMN-binding split barrel"/>
    <property type="match status" value="1"/>
</dbReference>
<dbReference type="NCBIfam" id="TIGR03666">
    <property type="entry name" value="Rv2061_F420"/>
    <property type="match status" value="1"/>
</dbReference>
<comment type="caution">
    <text evidence="3">The sequence shown here is derived from an EMBL/GenBank/DDBJ whole genome shotgun (WGS) entry which is preliminary data.</text>
</comment>
<sequence>MSDAPFGEAADAKYVLLTTFRKDGTPKPTPIWAAMDGDRMVMWTEAESWKVKRIRRDGRVVVQACDARGKTTHGVAINGTAEILDPAATEHVRDLIRRKYGLLGKVLVTASTWRRGKAGTVGIAITPSVT</sequence>
<gene>
    <name evidence="3" type="ORF">OSB52_21740</name>
</gene>
<evidence type="ECO:0000313" key="4">
    <source>
        <dbReference type="Proteomes" id="UP001143347"/>
    </source>
</evidence>
<reference evidence="3" key="1">
    <citation type="submission" date="2022-10" db="EMBL/GenBank/DDBJ databases">
        <title>WGS of marine actinomycetes from Thailand.</title>
        <authorList>
            <person name="Thawai C."/>
        </authorList>
    </citation>
    <scope>NUCLEOTIDE SEQUENCE</scope>
    <source>
        <strain evidence="3">SW21</strain>
    </source>
</reference>
<name>A0A9X3I6B4_9ACTN</name>
<feature type="domain" description="Pyridoxamine 5'-phosphate oxidase N-terminal" evidence="2">
    <location>
        <begin position="11"/>
        <end position="101"/>
    </location>
</feature>
<keyword evidence="4" id="KW-1185">Reference proteome</keyword>
<dbReference type="Proteomes" id="UP001143347">
    <property type="component" value="Unassembled WGS sequence"/>
</dbReference>
<organism evidence="3 4">
    <name type="scientific">Gordonia aquimaris</name>
    <dbReference type="NCBI Taxonomy" id="2984863"/>
    <lineage>
        <taxon>Bacteria</taxon>
        <taxon>Bacillati</taxon>
        <taxon>Actinomycetota</taxon>
        <taxon>Actinomycetes</taxon>
        <taxon>Mycobacteriales</taxon>
        <taxon>Gordoniaceae</taxon>
        <taxon>Gordonia</taxon>
    </lineage>
</organism>
<dbReference type="InterPro" id="IPR012349">
    <property type="entry name" value="Split_barrel_FMN-bd"/>
</dbReference>
<accession>A0A9X3I6B4</accession>
<dbReference type="GO" id="GO:0070967">
    <property type="term" value="F:coenzyme F420 binding"/>
    <property type="evidence" value="ECO:0007669"/>
    <property type="project" value="TreeGrafter"/>
</dbReference>
<evidence type="ECO:0000259" key="2">
    <source>
        <dbReference type="Pfam" id="PF01243"/>
    </source>
</evidence>
<dbReference type="GO" id="GO:0005829">
    <property type="term" value="C:cytosol"/>
    <property type="evidence" value="ECO:0007669"/>
    <property type="project" value="TreeGrafter"/>
</dbReference>
<protein>
    <submittedName>
        <fullName evidence="3">PPOX class F420-dependent oxidoreductase</fullName>
    </submittedName>
</protein>
<dbReference type="Gene3D" id="2.30.110.10">
    <property type="entry name" value="Electron Transport, Fmn-binding Protein, Chain A"/>
    <property type="match status" value="1"/>
</dbReference>
<dbReference type="EMBL" id="JAPKFM010000031">
    <property type="protein sequence ID" value="MCX2966703.1"/>
    <property type="molecule type" value="Genomic_DNA"/>
</dbReference>
<dbReference type="Pfam" id="PF01243">
    <property type="entry name" value="PNPOx_N"/>
    <property type="match status" value="1"/>
</dbReference>
<evidence type="ECO:0000313" key="3">
    <source>
        <dbReference type="EMBL" id="MCX2966703.1"/>
    </source>
</evidence>
<dbReference type="RefSeq" id="WP_266063481.1">
    <property type="nucleotide sequence ID" value="NZ_JAPKFM010000031.1"/>
</dbReference>